<evidence type="ECO:0000256" key="8">
    <source>
        <dbReference type="ARBA" id="ARBA00023065"/>
    </source>
</evidence>
<feature type="transmembrane region" description="Helical" evidence="10">
    <location>
        <begin position="302"/>
        <end position="321"/>
    </location>
</feature>
<feature type="transmembrane region" description="Helical" evidence="10">
    <location>
        <begin position="217"/>
        <end position="236"/>
    </location>
</feature>
<organism evidence="12 13">
    <name type="scientific">Arsukibacterium tuosuense</name>
    <dbReference type="NCBI Taxonomy" id="1323745"/>
    <lineage>
        <taxon>Bacteria</taxon>
        <taxon>Pseudomonadati</taxon>
        <taxon>Pseudomonadota</taxon>
        <taxon>Gammaproteobacteria</taxon>
        <taxon>Chromatiales</taxon>
        <taxon>Chromatiaceae</taxon>
        <taxon>Arsukibacterium</taxon>
    </lineage>
</organism>
<keyword evidence="9 10" id="KW-0472">Membrane</keyword>
<dbReference type="InterPro" id="IPR038770">
    <property type="entry name" value="Na+/solute_symporter_sf"/>
</dbReference>
<dbReference type="AlphaFoldDB" id="A0A285I0V1"/>
<dbReference type="PANTHER" id="PTHR32507:SF7">
    <property type="entry name" value="K(+)_H(+) ANTIPORTER NHAP2"/>
    <property type="match status" value="1"/>
</dbReference>
<feature type="transmembrane region" description="Helical" evidence="10">
    <location>
        <begin position="33"/>
        <end position="53"/>
    </location>
</feature>
<evidence type="ECO:0000256" key="7">
    <source>
        <dbReference type="ARBA" id="ARBA00022989"/>
    </source>
</evidence>
<dbReference type="RefSeq" id="WP_097109621.1">
    <property type="nucleotide sequence ID" value="NZ_OBEB01000001.1"/>
</dbReference>
<dbReference type="InterPro" id="IPR006153">
    <property type="entry name" value="Cation/H_exchanger_TM"/>
</dbReference>
<feature type="transmembrane region" description="Helical" evidence="10">
    <location>
        <begin position="88"/>
        <end position="114"/>
    </location>
</feature>
<proteinExistence type="predicted"/>
<keyword evidence="2" id="KW-0813">Transport</keyword>
<feature type="transmembrane region" description="Helical" evidence="10">
    <location>
        <begin position="333"/>
        <end position="354"/>
    </location>
</feature>
<dbReference type="Pfam" id="PF03471">
    <property type="entry name" value="CorC_HlyC"/>
    <property type="match status" value="1"/>
</dbReference>
<keyword evidence="5" id="KW-0633">Potassium transport</keyword>
<evidence type="ECO:0000256" key="1">
    <source>
        <dbReference type="ARBA" id="ARBA00004651"/>
    </source>
</evidence>
<evidence type="ECO:0000256" key="4">
    <source>
        <dbReference type="ARBA" id="ARBA00022475"/>
    </source>
</evidence>
<keyword evidence="3" id="KW-0050">Antiport</keyword>
<evidence type="ECO:0000256" key="5">
    <source>
        <dbReference type="ARBA" id="ARBA00022538"/>
    </source>
</evidence>
<keyword evidence="4" id="KW-1003">Cell membrane</keyword>
<dbReference type="Pfam" id="PF00999">
    <property type="entry name" value="Na_H_Exchanger"/>
    <property type="match status" value="1"/>
</dbReference>
<dbReference type="PROSITE" id="PS51202">
    <property type="entry name" value="RCK_C"/>
    <property type="match status" value="1"/>
</dbReference>
<dbReference type="GO" id="GO:1902600">
    <property type="term" value="P:proton transmembrane transport"/>
    <property type="evidence" value="ECO:0007669"/>
    <property type="project" value="InterPro"/>
</dbReference>
<dbReference type="GO" id="GO:0006813">
    <property type="term" value="P:potassium ion transport"/>
    <property type="evidence" value="ECO:0007669"/>
    <property type="project" value="UniProtKB-KW"/>
</dbReference>
<keyword evidence="7 10" id="KW-1133">Transmembrane helix</keyword>
<name>A0A285I0V1_9GAMM</name>
<dbReference type="GO" id="GO:0005886">
    <property type="term" value="C:plasma membrane"/>
    <property type="evidence" value="ECO:0007669"/>
    <property type="project" value="UniProtKB-SubCell"/>
</dbReference>
<dbReference type="GO" id="GO:0008324">
    <property type="term" value="F:monoatomic cation transmembrane transporter activity"/>
    <property type="evidence" value="ECO:0007669"/>
    <property type="project" value="InterPro"/>
</dbReference>
<evidence type="ECO:0000256" key="10">
    <source>
        <dbReference type="SAM" id="Phobius"/>
    </source>
</evidence>
<accession>A0A285I0V1</accession>
<feature type="transmembrane region" description="Helical" evidence="10">
    <location>
        <begin position="360"/>
        <end position="382"/>
    </location>
</feature>
<dbReference type="SMART" id="SM01091">
    <property type="entry name" value="CorC_HlyC"/>
    <property type="match status" value="1"/>
</dbReference>
<protein>
    <submittedName>
        <fullName evidence="12">Potassium/proton antiporter, CPA1 family</fullName>
    </submittedName>
</protein>
<evidence type="ECO:0000313" key="12">
    <source>
        <dbReference type="EMBL" id="SNY41604.1"/>
    </source>
</evidence>
<keyword evidence="8" id="KW-0406">Ion transport</keyword>
<evidence type="ECO:0000313" key="13">
    <source>
        <dbReference type="Proteomes" id="UP000219353"/>
    </source>
</evidence>
<dbReference type="Gene3D" id="3.30.70.1450">
    <property type="entry name" value="Regulator of K+ conductance, C-terminal domain"/>
    <property type="match status" value="1"/>
</dbReference>
<reference evidence="13" key="1">
    <citation type="submission" date="2017-09" db="EMBL/GenBank/DDBJ databases">
        <authorList>
            <person name="Varghese N."/>
            <person name="Submissions S."/>
        </authorList>
    </citation>
    <scope>NUCLEOTIDE SEQUENCE [LARGE SCALE GENOMIC DNA]</scope>
    <source>
        <strain evidence="13">CGMCC 1.12461</strain>
    </source>
</reference>
<feature type="transmembrane region" description="Helical" evidence="10">
    <location>
        <begin position="272"/>
        <end position="290"/>
    </location>
</feature>
<dbReference type="InterPro" id="IPR006037">
    <property type="entry name" value="RCK_C"/>
</dbReference>
<keyword evidence="13" id="KW-1185">Reference proteome</keyword>
<sequence length="574" mass="62530">MDAINLSILIGGLLFFVSIIATLISARLGAPMLLIFLIIGMIAGEDGIVGIQFDDPQTAFLIGSIALVIILFDGGMRTHPERFRVALAPASMLATLGVVITCGVVGVSAAYLLNLSFVEGLLLGAILSSTDAAAVFSIFQSQRLRIKQRVASTLEIESGSNDPMAVMLTLTLVSVLAQDAKLDWIVLISFLQQAVVGGAMGYGAGRVFVFLCRKLPLSFAFFPLLAVASSIFIYAITNSFGGSGFLAVYLMGYLVGNARLPQIIHILRMHDGLAWISQISMFLMLGLLVVPSNLKEHLIDALILAGILIFIARPLAVLVSLIPFRFPIKDQVFISWVGLRGAVPIILALFPWLAGVPNEHLYFDVAFVVVIVSLVLQGWTLVPVARWLKLEVPGELEPDQAMPLDAIPSKDVMEVLAFNVEEQSPIRGVCWQDLKFSVSVQFLGIIRDGEWQLPDKEPVFNSRDTVMVLAKLKDVKKISEVLASDADSSGLSNSNFFGDFVLNGEVSLADLDAFYTINMADQNKQQSLSSYISERFHRRVVIGDQVRLDQLVLTVRELDENGLIIQVGIKALEP</sequence>
<dbReference type="Proteomes" id="UP000219353">
    <property type="component" value="Unassembled WGS sequence"/>
</dbReference>
<feature type="transmembrane region" description="Helical" evidence="10">
    <location>
        <begin position="242"/>
        <end position="260"/>
    </location>
</feature>
<feature type="domain" description="RCK C-terminal" evidence="11">
    <location>
        <begin position="402"/>
        <end position="484"/>
    </location>
</feature>
<dbReference type="Gene3D" id="1.20.1530.20">
    <property type="match status" value="1"/>
</dbReference>
<keyword evidence="6 10" id="KW-0812">Transmembrane</keyword>
<feature type="transmembrane region" description="Helical" evidence="10">
    <location>
        <begin position="120"/>
        <end position="139"/>
    </location>
</feature>
<evidence type="ECO:0000256" key="2">
    <source>
        <dbReference type="ARBA" id="ARBA00022448"/>
    </source>
</evidence>
<dbReference type="NCBIfam" id="NF003716">
    <property type="entry name" value="PRK05326.1-3"/>
    <property type="match status" value="1"/>
</dbReference>
<evidence type="ECO:0000259" key="11">
    <source>
        <dbReference type="PROSITE" id="PS51202"/>
    </source>
</evidence>
<dbReference type="GO" id="GO:0015297">
    <property type="term" value="F:antiporter activity"/>
    <property type="evidence" value="ECO:0007669"/>
    <property type="project" value="UniProtKB-KW"/>
</dbReference>
<dbReference type="PANTHER" id="PTHR32507">
    <property type="entry name" value="NA(+)/H(+) ANTIPORTER 1"/>
    <property type="match status" value="1"/>
</dbReference>
<gene>
    <name evidence="12" type="ORF">SAMN06297280_0330</name>
</gene>
<comment type="subcellular location">
    <subcellularLocation>
        <location evidence="1">Cell membrane</location>
        <topology evidence="1">Multi-pass membrane protein</topology>
    </subcellularLocation>
</comment>
<dbReference type="OrthoDB" id="9810759at2"/>
<dbReference type="InterPro" id="IPR036721">
    <property type="entry name" value="RCK_C_sf"/>
</dbReference>
<dbReference type="EMBL" id="OBEB01000001">
    <property type="protein sequence ID" value="SNY41604.1"/>
    <property type="molecule type" value="Genomic_DNA"/>
</dbReference>
<evidence type="ECO:0000256" key="3">
    <source>
        <dbReference type="ARBA" id="ARBA00022449"/>
    </source>
</evidence>
<feature type="transmembrane region" description="Helical" evidence="10">
    <location>
        <begin position="59"/>
        <end position="76"/>
    </location>
</feature>
<keyword evidence="5" id="KW-0630">Potassium</keyword>
<dbReference type="NCBIfam" id="NF003715">
    <property type="entry name" value="PRK05326.1-2"/>
    <property type="match status" value="1"/>
</dbReference>
<dbReference type="InterPro" id="IPR005170">
    <property type="entry name" value="Transptr-assoc_dom"/>
</dbReference>
<evidence type="ECO:0000256" key="9">
    <source>
        <dbReference type="ARBA" id="ARBA00023136"/>
    </source>
</evidence>
<evidence type="ECO:0000256" key="6">
    <source>
        <dbReference type="ARBA" id="ARBA00022692"/>
    </source>
</evidence>
<dbReference type="SUPFAM" id="SSF116726">
    <property type="entry name" value="TrkA C-terminal domain-like"/>
    <property type="match status" value="1"/>
</dbReference>
<feature type="transmembrane region" description="Helical" evidence="10">
    <location>
        <begin position="6"/>
        <end position="26"/>
    </location>
</feature>
<dbReference type="NCBIfam" id="NF003714">
    <property type="entry name" value="PRK05326.1-1"/>
    <property type="match status" value="1"/>
</dbReference>